<sequence>MINPDPSPDMPSDPDDHVILMTNWETELRNEGFGQYKQIIKLRSKYNNAIMSSNINERKDDIMVEAQKLFKEGAHQTLVMLANTKVGGSTSAKRKTVTFSTNLT</sequence>
<proteinExistence type="predicted"/>
<dbReference type="AlphaFoldDB" id="A0AAD8MUK4"/>
<organism evidence="1 2">
    <name type="scientific">Heracleum sosnowskyi</name>
    <dbReference type="NCBI Taxonomy" id="360622"/>
    <lineage>
        <taxon>Eukaryota</taxon>
        <taxon>Viridiplantae</taxon>
        <taxon>Streptophyta</taxon>
        <taxon>Embryophyta</taxon>
        <taxon>Tracheophyta</taxon>
        <taxon>Spermatophyta</taxon>
        <taxon>Magnoliopsida</taxon>
        <taxon>eudicotyledons</taxon>
        <taxon>Gunneridae</taxon>
        <taxon>Pentapetalae</taxon>
        <taxon>asterids</taxon>
        <taxon>campanulids</taxon>
        <taxon>Apiales</taxon>
        <taxon>Apiaceae</taxon>
        <taxon>Apioideae</taxon>
        <taxon>apioid superclade</taxon>
        <taxon>Tordylieae</taxon>
        <taxon>Tordyliinae</taxon>
        <taxon>Heracleum</taxon>
    </lineage>
</organism>
<evidence type="ECO:0000313" key="2">
    <source>
        <dbReference type="Proteomes" id="UP001237642"/>
    </source>
</evidence>
<name>A0AAD8MUK4_9APIA</name>
<protein>
    <submittedName>
        <fullName evidence="1">Uncharacterized protein</fullName>
    </submittedName>
</protein>
<reference evidence="1" key="1">
    <citation type="submission" date="2023-02" db="EMBL/GenBank/DDBJ databases">
        <title>Genome of toxic invasive species Heracleum sosnowskyi carries increased number of genes despite the absence of recent whole-genome duplications.</title>
        <authorList>
            <person name="Schelkunov M."/>
            <person name="Shtratnikova V."/>
            <person name="Makarenko M."/>
            <person name="Klepikova A."/>
            <person name="Omelchenko D."/>
            <person name="Novikova G."/>
            <person name="Obukhova E."/>
            <person name="Bogdanov V."/>
            <person name="Penin A."/>
            <person name="Logacheva M."/>
        </authorList>
    </citation>
    <scope>NUCLEOTIDE SEQUENCE</scope>
    <source>
        <strain evidence="1">Hsosn_3</strain>
        <tissue evidence="1">Leaf</tissue>
    </source>
</reference>
<dbReference type="Proteomes" id="UP001237642">
    <property type="component" value="Unassembled WGS sequence"/>
</dbReference>
<reference evidence="1" key="2">
    <citation type="submission" date="2023-05" db="EMBL/GenBank/DDBJ databases">
        <authorList>
            <person name="Schelkunov M.I."/>
        </authorList>
    </citation>
    <scope>NUCLEOTIDE SEQUENCE</scope>
    <source>
        <strain evidence="1">Hsosn_3</strain>
        <tissue evidence="1">Leaf</tissue>
    </source>
</reference>
<evidence type="ECO:0000313" key="1">
    <source>
        <dbReference type="EMBL" id="KAK1390090.1"/>
    </source>
</evidence>
<dbReference type="EMBL" id="JAUIZM010000004">
    <property type="protein sequence ID" value="KAK1390090.1"/>
    <property type="molecule type" value="Genomic_DNA"/>
</dbReference>
<accession>A0AAD8MUK4</accession>
<keyword evidence="2" id="KW-1185">Reference proteome</keyword>
<gene>
    <name evidence="1" type="ORF">POM88_018268</name>
</gene>
<comment type="caution">
    <text evidence="1">The sequence shown here is derived from an EMBL/GenBank/DDBJ whole genome shotgun (WGS) entry which is preliminary data.</text>
</comment>